<evidence type="ECO:0008006" key="3">
    <source>
        <dbReference type="Google" id="ProtNLM"/>
    </source>
</evidence>
<dbReference type="Proteomes" id="UP000191285">
    <property type="component" value="Unassembled WGS sequence"/>
</dbReference>
<sequence length="638" mass="71751">MNINRIYSGGTDWDNDAGSYSESSDIVEIDGLDLDDKDDVLVIGIDFGTTFSGVAYATRSEFIDKNISVIMEWPGCGRDEGKCPTELMYEHEDSWWGYDLPKVGDPIRWFKLLLLNNEDLQEGVKSSAFYLAAKEKVRRENLKPVDLVADYLRFLWKHTLEVIEKSRGDDFLPSKRFHIVITVPAIWKGYARQSMEEAAKKAGILAPRNIGKTELSFVLEPEAAAMATLTDTEHQTLVKPGKTWLILDAGGGTVDLISYKIASKDPITMAEAVEGTGALCGGVLVDECFQQLCKERLGRRWSHLSPNGIKEIMGDKWERSYKREFVPKNKEEEFPVPIPAEVYKNGEKVSDELDRFPHIKNGRIQFREEDLKKAFAESFSRIDELVDEQMSKAKQKGASLQGIILVGGLGSSPYLHQHLKERYSKHRLAVIKSTGMKPRTAICRGAVYKGFAEGKNMGTGDDDDDDLKPLLAPISVTSTISRYSLGLPHYVTFDPAIHKKSDPDCIWHKDEGAWVMDNRVTWYIRKGENVSKMDPVRKPWVRFLKDISGGTFTEILVQCDSSDPPDHLDDTVKPLCGLNVTVDMKAARLKSFTSSDGKQGKQRLSYETEMVPSGASMEFNFYIDGVKQDSHNIKADYE</sequence>
<dbReference type="SUPFAM" id="SSF53067">
    <property type="entry name" value="Actin-like ATPase domain"/>
    <property type="match status" value="2"/>
</dbReference>
<evidence type="ECO:0000313" key="2">
    <source>
        <dbReference type="Proteomes" id="UP000191285"/>
    </source>
</evidence>
<organism evidence="1 2">
    <name type="scientific">Penicillium steckii</name>
    <dbReference type="NCBI Taxonomy" id="303698"/>
    <lineage>
        <taxon>Eukaryota</taxon>
        <taxon>Fungi</taxon>
        <taxon>Dikarya</taxon>
        <taxon>Ascomycota</taxon>
        <taxon>Pezizomycotina</taxon>
        <taxon>Eurotiomycetes</taxon>
        <taxon>Eurotiomycetidae</taxon>
        <taxon>Eurotiales</taxon>
        <taxon>Aspergillaceae</taxon>
        <taxon>Penicillium</taxon>
    </lineage>
</organism>
<keyword evidence="2" id="KW-1185">Reference proteome</keyword>
<dbReference type="PANTHER" id="PTHR14187:SF5">
    <property type="entry name" value="HEAT SHOCK 70 KDA PROTEIN 12A"/>
    <property type="match status" value="1"/>
</dbReference>
<dbReference type="STRING" id="303698.A0A1V6SX98"/>
<reference evidence="2" key="1">
    <citation type="journal article" date="2017" name="Nat. Microbiol.">
        <title>Global analysis of biosynthetic gene clusters reveals vast potential of secondary metabolite production in Penicillium species.</title>
        <authorList>
            <person name="Nielsen J.C."/>
            <person name="Grijseels S."/>
            <person name="Prigent S."/>
            <person name="Ji B."/>
            <person name="Dainat J."/>
            <person name="Nielsen K.F."/>
            <person name="Frisvad J.C."/>
            <person name="Workman M."/>
            <person name="Nielsen J."/>
        </authorList>
    </citation>
    <scope>NUCLEOTIDE SEQUENCE [LARGE SCALE GENOMIC DNA]</scope>
    <source>
        <strain evidence="2">IBT 24891</strain>
    </source>
</reference>
<protein>
    <recommendedName>
        <fullName evidence="3">Actin-like ATPase domain-containing protein</fullName>
    </recommendedName>
</protein>
<gene>
    <name evidence="1" type="ORF">PENSTE_c017G01238</name>
</gene>
<evidence type="ECO:0000313" key="1">
    <source>
        <dbReference type="EMBL" id="OQE18581.1"/>
    </source>
</evidence>
<dbReference type="OrthoDB" id="2963168at2759"/>
<dbReference type="CDD" id="cd10170">
    <property type="entry name" value="ASKHA_NBD_HSP70"/>
    <property type="match status" value="1"/>
</dbReference>
<dbReference type="Gene3D" id="3.90.640.10">
    <property type="entry name" value="Actin, Chain A, domain 4"/>
    <property type="match status" value="1"/>
</dbReference>
<dbReference type="PANTHER" id="PTHR14187">
    <property type="entry name" value="ALPHA KINASE/ELONGATION FACTOR 2 KINASE"/>
    <property type="match status" value="1"/>
</dbReference>
<dbReference type="AlphaFoldDB" id="A0A1V6SX98"/>
<accession>A0A1V6SX98</accession>
<name>A0A1V6SX98_9EURO</name>
<proteinExistence type="predicted"/>
<comment type="caution">
    <text evidence="1">The sequence shown here is derived from an EMBL/GenBank/DDBJ whole genome shotgun (WGS) entry which is preliminary data.</text>
</comment>
<dbReference type="EMBL" id="MLKD01000017">
    <property type="protein sequence ID" value="OQE18581.1"/>
    <property type="molecule type" value="Genomic_DNA"/>
</dbReference>
<dbReference type="InterPro" id="IPR043129">
    <property type="entry name" value="ATPase_NBD"/>
</dbReference>
<dbReference type="Gene3D" id="3.30.420.40">
    <property type="match status" value="2"/>
</dbReference>
<dbReference type="PRINTS" id="PR00301">
    <property type="entry name" value="HEATSHOCK70"/>
</dbReference>